<dbReference type="Proteomes" id="UP000481153">
    <property type="component" value="Unassembled WGS sequence"/>
</dbReference>
<accession>A0A6G0WJ11</accession>
<keyword evidence="3" id="KW-1185">Reference proteome</keyword>
<proteinExistence type="predicted"/>
<evidence type="ECO:0000313" key="3">
    <source>
        <dbReference type="Proteomes" id="UP000481153"/>
    </source>
</evidence>
<organism evidence="2 3">
    <name type="scientific">Aphanomyces euteiches</name>
    <dbReference type="NCBI Taxonomy" id="100861"/>
    <lineage>
        <taxon>Eukaryota</taxon>
        <taxon>Sar</taxon>
        <taxon>Stramenopiles</taxon>
        <taxon>Oomycota</taxon>
        <taxon>Saprolegniomycetes</taxon>
        <taxon>Saprolegniales</taxon>
        <taxon>Verrucalvaceae</taxon>
        <taxon>Aphanomyces</taxon>
    </lineage>
</organism>
<protein>
    <submittedName>
        <fullName evidence="2">Uncharacterized protein</fullName>
    </submittedName>
</protein>
<evidence type="ECO:0000313" key="2">
    <source>
        <dbReference type="EMBL" id="KAF0727225.1"/>
    </source>
</evidence>
<dbReference type="AlphaFoldDB" id="A0A6G0WJ11"/>
<sequence>MATKRNQASQDEAKKKQKKADLGSAFKVKSYLNLFEHVLVKNNKDALMDDCKTCFTCREVEDGDNYSLGSTFFIHADEAPACGMEVLAKKIFDLHTNGLEFDPSTSGAEWWTQHIDHRDNIGFHWDRDYGKEEGDEEHVHPYLGTVTYLCVNAGPTVILDKRGTFDYGADISGPLRECIVSHPAPGKHITFDGELLHGAPSDLAFPRVNEDAEGLRVTFLVNIWINHKPVESQRLDAQIASSLKLLVSDVDSLALNSANVEEIPPVAKSEGAVTKHRFGINSGGDDYIIELTLPEDKLTKAEGTVECLALQDSRIVAGELTESEDDNEEDGDDEDGDED</sequence>
<feature type="compositionally biased region" description="Acidic residues" evidence="1">
    <location>
        <begin position="321"/>
        <end position="339"/>
    </location>
</feature>
<evidence type="ECO:0000256" key="1">
    <source>
        <dbReference type="SAM" id="MobiDB-lite"/>
    </source>
</evidence>
<gene>
    <name evidence="2" type="ORF">Ae201684_014753</name>
</gene>
<dbReference type="VEuPathDB" id="FungiDB:AeMF1_000137"/>
<reference evidence="2 3" key="1">
    <citation type="submission" date="2019-07" db="EMBL/GenBank/DDBJ databases">
        <title>Genomics analysis of Aphanomyces spp. identifies a new class of oomycete effector associated with host adaptation.</title>
        <authorList>
            <person name="Gaulin E."/>
        </authorList>
    </citation>
    <scope>NUCLEOTIDE SEQUENCE [LARGE SCALE GENOMIC DNA]</scope>
    <source>
        <strain evidence="2 3">ATCC 201684</strain>
    </source>
</reference>
<name>A0A6G0WJ11_9STRA</name>
<feature type="region of interest" description="Disordered" evidence="1">
    <location>
        <begin position="316"/>
        <end position="339"/>
    </location>
</feature>
<comment type="caution">
    <text evidence="2">The sequence shown here is derived from an EMBL/GenBank/DDBJ whole genome shotgun (WGS) entry which is preliminary data.</text>
</comment>
<dbReference type="EMBL" id="VJMJ01000200">
    <property type="protein sequence ID" value="KAF0727225.1"/>
    <property type="molecule type" value="Genomic_DNA"/>
</dbReference>